<evidence type="ECO:0000256" key="1">
    <source>
        <dbReference type="SAM" id="MobiDB-lite"/>
    </source>
</evidence>
<sequence length="258" mass="28034">MFGPSRTVKFQEVDCRIRLRKTRPQAGRNDFEWAFEPGVRSRNADMHARVQGILSRDNLITNVLHASWMYCSIAQMRESFPLPALNFITQQHHNTAQQYPLLPHQNSISPVAENASHVPSSRPVFGVQPSQAAVIPSGLPQQHAQPQAAPLRLSAQQAAAQERIPPQNADDKQIFRAPNSPSEVLDHAAPSVQAPRGILSPPPHATDAAAAAMPLEALVSPDEGGPSAPRTDGGKTNLSQTVSNIKTVSKITISIKHF</sequence>
<protein>
    <submittedName>
        <fullName evidence="2">Uncharacterized protein</fullName>
    </submittedName>
</protein>
<dbReference type="AlphaFoldDB" id="A0A0G4HKT5"/>
<gene>
    <name evidence="2" type="ORF">Cvel_28577</name>
</gene>
<dbReference type="VEuPathDB" id="CryptoDB:Cvel_28577"/>
<feature type="region of interest" description="Disordered" evidence="1">
    <location>
        <begin position="219"/>
        <end position="241"/>
    </location>
</feature>
<reference evidence="2" key="1">
    <citation type="submission" date="2014-11" db="EMBL/GenBank/DDBJ databases">
        <authorList>
            <person name="Otto D Thomas"/>
            <person name="Naeem Raeece"/>
        </authorList>
    </citation>
    <scope>NUCLEOTIDE SEQUENCE</scope>
</reference>
<name>A0A0G4HKT5_9ALVE</name>
<proteinExistence type="predicted"/>
<accession>A0A0G4HKT5</accession>
<feature type="region of interest" description="Disordered" evidence="1">
    <location>
        <begin position="138"/>
        <end position="187"/>
    </location>
</feature>
<dbReference type="PhylomeDB" id="A0A0G4HKT5"/>
<organism evidence="2">
    <name type="scientific">Chromera velia CCMP2878</name>
    <dbReference type="NCBI Taxonomy" id="1169474"/>
    <lineage>
        <taxon>Eukaryota</taxon>
        <taxon>Sar</taxon>
        <taxon>Alveolata</taxon>
        <taxon>Colpodellida</taxon>
        <taxon>Chromeraceae</taxon>
        <taxon>Chromera</taxon>
    </lineage>
</organism>
<dbReference type="EMBL" id="CDMZ01003003">
    <property type="protein sequence ID" value="CEM44740.1"/>
    <property type="molecule type" value="Genomic_DNA"/>
</dbReference>
<evidence type="ECO:0000313" key="2">
    <source>
        <dbReference type="EMBL" id="CEM44740.1"/>
    </source>
</evidence>
<feature type="compositionally biased region" description="Low complexity" evidence="1">
    <location>
        <begin position="140"/>
        <end position="150"/>
    </location>
</feature>